<sequence length="117" mass="13244">MATSKQTTLPALEMCILPADLPEALQYVQLCKNATSEIHALIHLNNFDRAWTLTKQLHTAMNELREMARRKSDHDRGYRKALEDAAERDELIRQLMEQATASGAIVTFLHVGGGRRE</sequence>
<proteinExistence type="predicted"/>
<reference evidence="1 2" key="1">
    <citation type="journal article" date="2015" name="Int. J. Syst. Evol. Microbiol.">
        <title>Tumebacillus algifaecis sp. nov., isolated from decomposing algal scum.</title>
        <authorList>
            <person name="Wu Y.F."/>
            <person name="Zhang B."/>
            <person name="Xing P."/>
            <person name="Wu Q.L."/>
            <person name="Liu S.J."/>
        </authorList>
    </citation>
    <scope>NUCLEOTIDE SEQUENCE [LARGE SCALE GENOMIC DNA]</scope>
    <source>
        <strain evidence="1 2">THMBR28</strain>
    </source>
</reference>
<keyword evidence="2" id="KW-1185">Reference proteome</keyword>
<evidence type="ECO:0000313" key="2">
    <source>
        <dbReference type="Proteomes" id="UP000214688"/>
    </source>
</evidence>
<evidence type="ECO:0000313" key="1">
    <source>
        <dbReference type="EMBL" id="ASS75806.1"/>
    </source>
</evidence>
<dbReference type="EMBL" id="CP022657">
    <property type="protein sequence ID" value="ASS75806.1"/>
    <property type="molecule type" value="Genomic_DNA"/>
</dbReference>
<protein>
    <submittedName>
        <fullName evidence="1">Uncharacterized protein</fullName>
    </submittedName>
</protein>
<accession>A0A223D342</accession>
<dbReference type="Proteomes" id="UP000214688">
    <property type="component" value="Chromosome"/>
</dbReference>
<name>A0A223D342_9BACL</name>
<dbReference type="KEGG" id="tab:CIG75_12945"/>
<organism evidence="1 2">
    <name type="scientific">Tumebacillus algifaecis</name>
    <dbReference type="NCBI Taxonomy" id="1214604"/>
    <lineage>
        <taxon>Bacteria</taxon>
        <taxon>Bacillati</taxon>
        <taxon>Bacillota</taxon>
        <taxon>Bacilli</taxon>
        <taxon>Bacillales</taxon>
        <taxon>Alicyclobacillaceae</taxon>
        <taxon>Tumebacillus</taxon>
    </lineage>
</organism>
<dbReference type="RefSeq" id="WP_094237047.1">
    <property type="nucleotide sequence ID" value="NZ_CP022657.1"/>
</dbReference>
<gene>
    <name evidence="1" type="ORF">CIG75_12945</name>
</gene>
<dbReference type="AlphaFoldDB" id="A0A223D342"/>